<sequence length="155" mass="17649">MKKKGIIFALAGFLVVGGVTGMTYANTNNDTIETNNVKITSTLNSEADIIKVENEEINESDFEQKEMVRLMKEYGFKDMAKAFENRNYKAMDEFMNNMTDEDYQKMIDIMRKSGYESMANMMGSIDRESMIKMHNSMGGSESCHEDSNNNMMGSF</sequence>
<evidence type="ECO:0000256" key="1">
    <source>
        <dbReference type="SAM" id="MobiDB-lite"/>
    </source>
</evidence>
<keyword evidence="4" id="KW-1185">Reference proteome</keyword>
<accession>A0A1M5K8Z5</accession>
<evidence type="ECO:0000256" key="2">
    <source>
        <dbReference type="SAM" id="SignalP"/>
    </source>
</evidence>
<organism evidence="3 4">
    <name type="scientific">Asaccharospora irregularis DSM 2635</name>
    <dbReference type="NCBI Taxonomy" id="1121321"/>
    <lineage>
        <taxon>Bacteria</taxon>
        <taxon>Bacillati</taxon>
        <taxon>Bacillota</taxon>
        <taxon>Clostridia</taxon>
        <taxon>Peptostreptococcales</taxon>
        <taxon>Peptostreptococcaceae</taxon>
        <taxon>Asaccharospora</taxon>
    </lineage>
</organism>
<feature type="signal peptide" evidence="2">
    <location>
        <begin position="1"/>
        <end position="25"/>
    </location>
</feature>
<dbReference type="OrthoDB" id="1931737at2"/>
<dbReference type="AlphaFoldDB" id="A0A1M5K8Z5"/>
<reference evidence="4" key="1">
    <citation type="submission" date="2016-11" db="EMBL/GenBank/DDBJ databases">
        <authorList>
            <person name="Varghese N."/>
            <person name="Submissions S."/>
        </authorList>
    </citation>
    <scope>NUCLEOTIDE SEQUENCE [LARGE SCALE GENOMIC DNA]</scope>
    <source>
        <strain evidence="4">DSM 2635</strain>
    </source>
</reference>
<evidence type="ECO:0000313" key="3">
    <source>
        <dbReference type="EMBL" id="SHG49265.1"/>
    </source>
</evidence>
<name>A0A1M5K8Z5_9FIRM</name>
<keyword evidence="2" id="KW-0732">Signal</keyword>
<protein>
    <submittedName>
        <fullName evidence="3">Uncharacterized protein</fullName>
    </submittedName>
</protein>
<gene>
    <name evidence="3" type="ORF">SAMN04488530_102173</name>
</gene>
<feature type="chain" id="PRO_5013200445" evidence="2">
    <location>
        <begin position="26"/>
        <end position="155"/>
    </location>
</feature>
<dbReference type="EMBL" id="FQWX01000002">
    <property type="protein sequence ID" value="SHG49265.1"/>
    <property type="molecule type" value="Genomic_DNA"/>
</dbReference>
<proteinExistence type="predicted"/>
<feature type="region of interest" description="Disordered" evidence="1">
    <location>
        <begin position="136"/>
        <end position="155"/>
    </location>
</feature>
<dbReference type="Proteomes" id="UP000243255">
    <property type="component" value="Unassembled WGS sequence"/>
</dbReference>
<evidence type="ECO:0000313" key="4">
    <source>
        <dbReference type="Proteomes" id="UP000243255"/>
    </source>
</evidence>
<dbReference type="RefSeq" id="WP_073123662.1">
    <property type="nucleotide sequence ID" value="NZ_BAABCH010000028.1"/>
</dbReference>